<dbReference type="PANTHER" id="PTHR42878:SF7">
    <property type="entry name" value="SENSOR HISTIDINE KINASE GLRK"/>
    <property type="match status" value="1"/>
</dbReference>
<evidence type="ECO:0000256" key="9">
    <source>
        <dbReference type="SAM" id="Phobius"/>
    </source>
</evidence>
<keyword evidence="6 11" id="KW-0418">Kinase</keyword>
<protein>
    <recommendedName>
        <fullName evidence="2">histidine kinase</fullName>
        <ecNumber evidence="2">2.7.13.3</ecNumber>
    </recommendedName>
</protein>
<keyword evidence="4" id="KW-0808">Transferase</keyword>
<keyword evidence="9" id="KW-1133">Transmembrane helix</keyword>
<feature type="transmembrane region" description="Helical" evidence="9">
    <location>
        <begin position="166"/>
        <end position="185"/>
    </location>
</feature>
<sequence length="505" mass="55486">MYAILPAFVSSIFLGYGLYVLVTRGVTRLTTTFFLMCATTFAWQGTWAFLFQTTHPDVALLLAKVGYLFIVFLPTTFYHFITEVTERRGERPWLLVSYGMSLLLAVVLLTSDRLVSDYYLYGFGNYPRAGILHPVHVAQTVLLALRSGWLLLDARRGAVGEKRQRLTLCLWSLGLYSLAAIDYAVNYGHDFYPPGVVFIAVSLGIIALSIVRYDLMHPYSLAATVAHEVRTPLATIRMQTQELAAVWPTVLDGYRCAVEHGLIEDGLRPGQLERLPTLLRAIRGEVDGTQSVIEMALASITLERLDRGSFVPHGVAQCVQSALERYPFRAGERERVSVRAIPDGWRFRGSDTLLVYVLFNLLKNALQAMRAHQAGAADGGRIEISARESGGFYQLRVSDTGPGIPADVLPRIFDPFFSTKPHGSGAGMGLAFCRRVMEAFGGRIDCQSAPGRHTVFTLHLPVAVAAEPPEPAHAAAAIGPLDALERIEPMQPMQSIQPLGHGTAA</sequence>
<keyword evidence="7" id="KW-0067">ATP-binding</keyword>
<evidence type="ECO:0000256" key="8">
    <source>
        <dbReference type="ARBA" id="ARBA00023012"/>
    </source>
</evidence>
<dbReference type="RefSeq" id="WP_252251431.1">
    <property type="nucleotide sequence ID" value="NZ_CP098735.1"/>
</dbReference>
<dbReference type="PRINTS" id="PR00344">
    <property type="entry name" value="BCTRLSENSOR"/>
</dbReference>
<dbReference type="Pfam" id="PF02518">
    <property type="entry name" value="HATPase_c"/>
    <property type="match status" value="1"/>
</dbReference>
<dbReference type="PROSITE" id="PS50109">
    <property type="entry name" value="HIS_KIN"/>
    <property type="match status" value="1"/>
</dbReference>
<feature type="transmembrane region" description="Helical" evidence="9">
    <location>
        <begin position="131"/>
        <end position="154"/>
    </location>
</feature>
<evidence type="ECO:0000256" key="4">
    <source>
        <dbReference type="ARBA" id="ARBA00022679"/>
    </source>
</evidence>
<evidence type="ECO:0000256" key="2">
    <source>
        <dbReference type="ARBA" id="ARBA00012438"/>
    </source>
</evidence>
<keyword evidence="8" id="KW-0902">Two-component regulatory system</keyword>
<feature type="transmembrane region" description="Helical" evidence="9">
    <location>
        <begin position="93"/>
        <end position="111"/>
    </location>
</feature>
<keyword evidence="3" id="KW-0597">Phosphoprotein</keyword>
<dbReference type="Pfam" id="PF16927">
    <property type="entry name" value="HisKA_7TM"/>
    <property type="match status" value="1"/>
</dbReference>
<reference evidence="11" key="1">
    <citation type="submission" date="2022-06" db="EMBL/GenBank/DDBJ databases">
        <title>Complete genome sequence and characterization of Cupriavidus gilardii QJ1 isolated from contaminating cells.</title>
        <authorList>
            <person name="Qi J."/>
        </authorList>
    </citation>
    <scope>NUCLEOTIDE SEQUENCE</scope>
    <source>
        <strain evidence="11">QJ1</strain>
    </source>
</reference>
<evidence type="ECO:0000313" key="11">
    <source>
        <dbReference type="EMBL" id="USE76741.1"/>
    </source>
</evidence>
<dbReference type="SUPFAM" id="SSF47384">
    <property type="entry name" value="Homodimeric domain of signal transducing histidine kinase"/>
    <property type="match status" value="1"/>
</dbReference>
<accession>A0ABY4VHP8</accession>
<dbReference type="Proteomes" id="UP001056648">
    <property type="component" value="Chromosome 1"/>
</dbReference>
<dbReference type="CDD" id="cd00082">
    <property type="entry name" value="HisKA"/>
    <property type="match status" value="1"/>
</dbReference>
<evidence type="ECO:0000313" key="12">
    <source>
        <dbReference type="Proteomes" id="UP001056648"/>
    </source>
</evidence>
<evidence type="ECO:0000256" key="3">
    <source>
        <dbReference type="ARBA" id="ARBA00022553"/>
    </source>
</evidence>
<organism evidence="11 12">
    <name type="scientific">Cupriavidus gilardii</name>
    <dbReference type="NCBI Taxonomy" id="82541"/>
    <lineage>
        <taxon>Bacteria</taxon>
        <taxon>Pseudomonadati</taxon>
        <taxon>Pseudomonadota</taxon>
        <taxon>Betaproteobacteria</taxon>
        <taxon>Burkholderiales</taxon>
        <taxon>Burkholderiaceae</taxon>
        <taxon>Cupriavidus</taxon>
    </lineage>
</organism>
<dbReference type="InterPro" id="IPR031621">
    <property type="entry name" value="HisKA_7TM"/>
</dbReference>
<evidence type="ECO:0000256" key="7">
    <source>
        <dbReference type="ARBA" id="ARBA00022840"/>
    </source>
</evidence>
<dbReference type="InterPro" id="IPR005467">
    <property type="entry name" value="His_kinase_dom"/>
</dbReference>
<dbReference type="SMART" id="SM00387">
    <property type="entry name" value="HATPase_c"/>
    <property type="match status" value="1"/>
</dbReference>
<feature type="transmembrane region" description="Helical" evidence="9">
    <location>
        <begin position="6"/>
        <end position="26"/>
    </location>
</feature>
<keyword evidence="9" id="KW-0472">Membrane</keyword>
<proteinExistence type="predicted"/>
<dbReference type="InterPro" id="IPR050351">
    <property type="entry name" value="BphY/WalK/GraS-like"/>
</dbReference>
<dbReference type="EMBL" id="CP098735">
    <property type="protein sequence ID" value="USE76741.1"/>
    <property type="molecule type" value="Genomic_DNA"/>
</dbReference>
<keyword evidence="5" id="KW-0547">Nucleotide-binding</keyword>
<feature type="domain" description="Histidine kinase" evidence="10">
    <location>
        <begin position="224"/>
        <end position="464"/>
    </location>
</feature>
<name>A0ABY4VHP8_9BURK</name>
<evidence type="ECO:0000256" key="5">
    <source>
        <dbReference type="ARBA" id="ARBA00022741"/>
    </source>
</evidence>
<dbReference type="GO" id="GO:0016301">
    <property type="term" value="F:kinase activity"/>
    <property type="evidence" value="ECO:0007669"/>
    <property type="project" value="UniProtKB-KW"/>
</dbReference>
<feature type="transmembrane region" description="Helical" evidence="9">
    <location>
        <begin position="33"/>
        <end position="52"/>
    </location>
</feature>
<dbReference type="InterPro" id="IPR036097">
    <property type="entry name" value="HisK_dim/P_sf"/>
</dbReference>
<keyword evidence="9" id="KW-0812">Transmembrane</keyword>
<dbReference type="PANTHER" id="PTHR42878">
    <property type="entry name" value="TWO-COMPONENT HISTIDINE KINASE"/>
    <property type="match status" value="1"/>
</dbReference>
<dbReference type="SUPFAM" id="SSF55874">
    <property type="entry name" value="ATPase domain of HSP90 chaperone/DNA topoisomerase II/histidine kinase"/>
    <property type="match status" value="1"/>
</dbReference>
<dbReference type="InterPro" id="IPR004358">
    <property type="entry name" value="Sig_transdc_His_kin-like_C"/>
</dbReference>
<dbReference type="InterPro" id="IPR036890">
    <property type="entry name" value="HATPase_C_sf"/>
</dbReference>
<comment type="catalytic activity">
    <reaction evidence="1">
        <text>ATP + protein L-histidine = ADP + protein N-phospho-L-histidine.</text>
        <dbReference type="EC" id="2.7.13.3"/>
    </reaction>
</comment>
<feature type="transmembrane region" description="Helical" evidence="9">
    <location>
        <begin position="191"/>
        <end position="211"/>
    </location>
</feature>
<dbReference type="EC" id="2.7.13.3" evidence="2"/>
<gene>
    <name evidence="11" type="ORF">NDR89_05610</name>
</gene>
<evidence type="ECO:0000256" key="6">
    <source>
        <dbReference type="ARBA" id="ARBA00022777"/>
    </source>
</evidence>
<feature type="transmembrane region" description="Helical" evidence="9">
    <location>
        <begin position="58"/>
        <end position="81"/>
    </location>
</feature>
<dbReference type="InterPro" id="IPR003594">
    <property type="entry name" value="HATPase_dom"/>
</dbReference>
<keyword evidence="12" id="KW-1185">Reference proteome</keyword>
<dbReference type="Gene3D" id="3.30.565.10">
    <property type="entry name" value="Histidine kinase-like ATPase, C-terminal domain"/>
    <property type="match status" value="1"/>
</dbReference>
<dbReference type="InterPro" id="IPR003661">
    <property type="entry name" value="HisK_dim/P_dom"/>
</dbReference>
<evidence type="ECO:0000256" key="1">
    <source>
        <dbReference type="ARBA" id="ARBA00000085"/>
    </source>
</evidence>
<evidence type="ECO:0000259" key="10">
    <source>
        <dbReference type="PROSITE" id="PS50109"/>
    </source>
</evidence>